<gene>
    <name evidence="11" type="ORF">EDEG_03458</name>
</gene>
<dbReference type="InterPro" id="IPR013022">
    <property type="entry name" value="Xyl_isomerase-like_TIM-brl"/>
</dbReference>
<dbReference type="HOGENOM" id="CLU_025885_0_1_1"/>
<keyword evidence="12" id="KW-1185">Reference proteome</keyword>
<dbReference type="Proteomes" id="UP000003163">
    <property type="component" value="Unassembled WGS sequence"/>
</dbReference>
<dbReference type="AlphaFoldDB" id="J8ZQZ5"/>
<dbReference type="EMBL" id="AFBI03000090">
    <property type="protein sequence ID" value="EJW02098.1"/>
    <property type="molecule type" value="Genomic_DNA"/>
</dbReference>
<evidence type="ECO:0000256" key="5">
    <source>
        <dbReference type="ARBA" id="ARBA00022763"/>
    </source>
</evidence>
<keyword evidence="6" id="KW-0378">Hydrolase</keyword>
<dbReference type="PROSITE" id="PS00731">
    <property type="entry name" value="AP_NUCLEASE_F2_3"/>
    <property type="match status" value="1"/>
</dbReference>
<dbReference type="InterPro" id="IPR036237">
    <property type="entry name" value="Xyl_isomerase-like_sf"/>
</dbReference>
<evidence type="ECO:0000259" key="10">
    <source>
        <dbReference type="Pfam" id="PF01261"/>
    </source>
</evidence>
<comment type="cofactor">
    <cofactor evidence="1">
        <name>Zn(2+)</name>
        <dbReference type="ChEBI" id="CHEBI:29105"/>
    </cofactor>
</comment>
<evidence type="ECO:0000256" key="3">
    <source>
        <dbReference type="ARBA" id="ARBA00021759"/>
    </source>
</evidence>
<evidence type="ECO:0000256" key="2">
    <source>
        <dbReference type="ARBA" id="ARBA00005340"/>
    </source>
</evidence>
<dbReference type="GO" id="GO:0006284">
    <property type="term" value="P:base-excision repair"/>
    <property type="evidence" value="ECO:0007669"/>
    <property type="project" value="EnsemblFungi"/>
</dbReference>
<dbReference type="GO" id="GO:0003677">
    <property type="term" value="F:DNA binding"/>
    <property type="evidence" value="ECO:0007669"/>
    <property type="project" value="InterPro"/>
</dbReference>
<dbReference type="HAMAP" id="MF_00152">
    <property type="entry name" value="Nfo"/>
    <property type="match status" value="1"/>
</dbReference>
<dbReference type="InParanoid" id="J8ZQZ5"/>
<evidence type="ECO:0000256" key="4">
    <source>
        <dbReference type="ARBA" id="ARBA00022723"/>
    </source>
</evidence>
<dbReference type="GO" id="GO:0005634">
    <property type="term" value="C:nucleus"/>
    <property type="evidence" value="ECO:0007669"/>
    <property type="project" value="EnsemblFungi"/>
</dbReference>
<dbReference type="GO" id="GO:0008311">
    <property type="term" value="F:double-stranded DNA 3'-5' DNA exonuclease activity"/>
    <property type="evidence" value="ECO:0007669"/>
    <property type="project" value="EnsemblFungi"/>
</dbReference>
<reference evidence="12" key="2">
    <citation type="submission" date="2015-07" db="EMBL/GenBank/DDBJ databases">
        <title>Contrasting host-pathogen interactions and genome evolution in two generalist and specialist microsporidian pathogens of mosquitoes.</title>
        <authorList>
            <consortium name="The Broad Institute Genomics Platform"/>
            <consortium name="The Broad Institute Genome Sequencing Center for Infectious Disease"/>
            <person name="Cuomo C.A."/>
            <person name="Sanscrainte N.D."/>
            <person name="Goldberg J.M."/>
            <person name="Heiman D."/>
            <person name="Young S."/>
            <person name="Zeng Q."/>
            <person name="Becnel J.J."/>
            <person name="Birren B.W."/>
        </authorList>
    </citation>
    <scope>NUCLEOTIDE SEQUENCE [LARGE SCALE GENOMIC DNA]</scope>
    <source>
        <strain evidence="12">USNM 41457</strain>
    </source>
</reference>
<dbReference type="GO" id="GO:0017005">
    <property type="term" value="F:3'-tyrosyl-DNA phosphodiesterase activity"/>
    <property type="evidence" value="ECO:0007669"/>
    <property type="project" value="EnsemblFungi"/>
</dbReference>
<evidence type="ECO:0000256" key="9">
    <source>
        <dbReference type="SAM" id="MobiDB-lite"/>
    </source>
</evidence>
<comment type="similarity">
    <text evidence="2">Belongs to the AP endonuclease 2 family.</text>
</comment>
<dbReference type="NCBIfam" id="TIGR00587">
    <property type="entry name" value="nfo"/>
    <property type="match status" value="1"/>
</dbReference>
<dbReference type="Pfam" id="PF01261">
    <property type="entry name" value="AP_endonuc_2"/>
    <property type="match status" value="1"/>
</dbReference>
<evidence type="ECO:0000313" key="12">
    <source>
        <dbReference type="Proteomes" id="UP000003163"/>
    </source>
</evidence>
<keyword evidence="4" id="KW-0479">Metal-binding</keyword>
<dbReference type="Gene3D" id="3.20.20.150">
    <property type="entry name" value="Divalent-metal-dependent TIM barrel enzymes"/>
    <property type="match status" value="1"/>
</dbReference>
<keyword evidence="11" id="KW-0540">Nuclease</keyword>
<accession>J8ZQZ5</accession>
<dbReference type="PROSITE" id="PS00730">
    <property type="entry name" value="AP_NUCLEASE_F2_2"/>
    <property type="match status" value="1"/>
</dbReference>
<dbReference type="OMA" id="NPRGWAT"/>
<dbReference type="GO" id="GO:0008270">
    <property type="term" value="F:zinc ion binding"/>
    <property type="evidence" value="ECO:0007669"/>
    <property type="project" value="InterPro"/>
</dbReference>
<dbReference type="OrthoDB" id="7663182at2759"/>
<keyword evidence="7" id="KW-0862">Zinc</keyword>
<dbReference type="CDD" id="cd00019">
    <property type="entry name" value="AP2Ec"/>
    <property type="match status" value="1"/>
</dbReference>
<dbReference type="FunFam" id="3.20.20.150:FF:000001">
    <property type="entry name" value="Probable endonuclease 4"/>
    <property type="match status" value="1"/>
</dbReference>
<dbReference type="VEuPathDB" id="MicrosporidiaDB:EDEG_03458"/>
<dbReference type="PROSITE" id="PS51432">
    <property type="entry name" value="AP_NUCLEASE_F2_4"/>
    <property type="match status" value="1"/>
</dbReference>
<evidence type="ECO:0000256" key="8">
    <source>
        <dbReference type="ARBA" id="ARBA00023204"/>
    </source>
</evidence>
<evidence type="ECO:0000256" key="1">
    <source>
        <dbReference type="ARBA" id="ARBA00001947"/>
    </source>
</evidence>
<protein>
    <recommendedName>
        <fullName evidence="3">Apurinic-apyrimidinic endonuclease 1</fullName>
    </recommendedName>
</protein>
<dbReference type="GO" id="GO:0005739">
    <property type="term" value="C:mitochondrion"/>
    <property type="evidence" value="ECO:0007669"/>
    <property type="project" value="EnsemblFungi"/>
</dbReference>
<dbReference type="SMART" id="SM00518">
    <property type="entry name" value="AP2Ec"/>
    <property type="match status" value="1"/>
</dbReference>
<proteinExistence type="inferred from homology"/>
<comment type="caution">
    <text evidence="11">The sequence shown here is derived from an EMBL/GenBank/DDBJ whole genome shotgun (WGS) entry which is preliminary data.</text>
</comment>
<dbReference type="InterPro" id="IPR001719">
    <property type="entry name" value="AP_endonuc_2"/>
</dbReference>
<keyword evidence="5" id="KW-0227">DNA damage</keyword>
<dbReference type="PANTHER" id="PTHR21445:SF0">
    <property type="entry name" value="APURINIC-APYRIMIDINIC ENDONUCLEASE"/>
    <property type="match status" value="1"/>
</dbReference>
<evidence type="ECO:0000313" key="11">
    <source>
        <dbReference type="EMBL" id="EJW02098.1"/>
    </source>
</evidence>
<sequence>MVKLLGAHLSTSNGLHTLQEKMEKLSIKTCAFFVRNPRGFSSKALTDAELLKWKSSIQNPEILLPHAPYIINLANKEQCSKHLEVLEHDLEKLSILGVEYYNLHPGSDVSKLGKDGALKLIISNLNKLKNKKVTVVIENMAGDGKKVGGKFEDLRYIVNNVQNKEKIGVCLDTCHMFAAGYDIRKPEKFEAVMKDFDRIVGLKYLKGVHLNDSKHNIASNKDRHEEIGKGCIGIECFKYIMNSDYFNDIPMILETPEPDNYLNEIKLLRSLEIKENNDENVDEARKNAADDVDENRKCDY</sequence>
<feature type="region of interest" description="Disordered" evidence="9">
    <location>
        <begin position="279"/>
        <end position="300"/>
    </location>
</feature>
<dbReference type="STRING" id="1003232.J8ZQZ5"/>
<dbReference type="SUPFAM" id="SSF51658">
    <property type="entry name" value="Xylose isomerase-like"/>
    <property type="match status" value="1"/>
</dbReference>
<evidence type="ECO:0000256" key="7">
    <source>
        <dbReference type="ARBA" id="ARBA00022833"/>
    </source>
</evidence>
<evidence type="ECO:0000256" key="6">
    <source>
        <dbReference type="ARBA" id="ARBA00022801"/>
    </source>
</evidence>
<organism evidence="11 12">
    <name type="scientific">Edhazardia aedis (strain USNM 41457)</name>
    <name type="common">Microsporidian parasite</name>
    <dbReference type="NCBI Taxonomy" id="1003232"/>
    <lineage>
        <taxon>Eukaryota</taxon>
        <taxon>Fungi</taxon>
        <taxon>Fungi incertae sedis</taxon>
        <taxon>Microsporidia</taxon>
        <taxon>Edhazardia</taxon>
    </lineage>
</organism>
<dbReference type="FunCoup" id="J8ZQZ5">
    <property type="interactions" value="72"/>
</dbReference>
<dbReference type="GO" id="GO:0003906">
    <property type="term" value="F:DNA-(apurinic or apyrimidinic site) endonuclease activity"/>
    <property type="evidence" value="ECO:0007669"/>
    <property type="project" value="EnsemblFungi"/>
</dbReference>
<dbReference type="InterPro" id="IPR018246">
    <property type="entry name" value="AP_endonuc_F2_Zn_BS"/>
</dbReference>
<keyword evidence="11" id="KW-0255">Endonuclease</keyword>
<dbReference type="PROSITE" id="PS00729">
    <property type="entry name" value="AP_NUCLEASE_F2_1"/>
    <property type="match status" value="1"/>
</dbReference>
<reference evidence="11 12" key="1">
    <citation type="submission" date="2011-08" db="EMBL/GenBank/DDBJ databases">
        <authorList>
            <person name="Liu Z.J."/>
            <person name="Shi F.L."/>
            <person name="Lu J.Q."/>
            <person name="Li M."/>
            <person name="Wang Z.L."/>
        </authorList>
    </citation>
    <scope>NUCLEOTIDE SEQUENCE [LARGE SCALE GENOMIC DNA]</scope>
    <source>
        <strain evidence="11 12">USNM 41457</strain>
    </source>
</reference>
<keyword evidence="8" id="KW-0234">DNA repair</keyword>
<dbReference type="PANTHER" id="PTHR21445">
    <property type="entry name" value="ENDONUCLEASE IV ENDODEOXYRIBONUCLEASE IV"/>
    <property type="match status" value="1"/>
</dbReference>
<name>J8ZQZ5_EDHAE</name>
<feature type="domain" description="Xylose isomerase-like TIM barrel" evidence="10">
    <location>
        <begin position="26"/>
        <end position="270"/>
    </location>
</feature>